<feature type="transmembrane region" description="Helical" evidence="1">
    <location>
        <begin position="158"/>
        <end position="176"/>
    </location>
</feature>
<keyword evidence="1" id="KW-0472">Membrane</keyword>
<dbReference type="PATRIC" id="fig|1140003.3.peg.269"/>
<dbReference type="Proteomes" id="UP000015961">
    <property type="component" value="Unassembled WGS sequence"/>
</dbReference>
<keyword evidence="3" id="KW-1185">Reference proteome</keyword>
<accession>S0KXM7</accession>
<feature type="transmembrane region" description="Helical" evidence="1">
    <location>
        <begin position="103"/>
        <end position="121"/>
    </location>
</feature>
<evidence type="ECO:0000256" key="1">
    <source>
        <dbReference type="SAM" id="Phobius"/>
    </source>
</evidence>
<reference evidence="2 3" key="1">
    <citation type="submission" date="2013-03" db="EMBL/GenBank/DDBJ databases">
        <title>The Genome Sequence of Enterococcus sulfureus ATCC_49903 (PacBio/Illumina hybrid assembly).</title>
        <authorList>
            <consortium name="The Broad Institute Genomics Platform"/>
            <consortium name="The Broad Institute Genome Sequencing Center for Infectious Disease"/>
            <person name="Earl A."/>
            <person name="Russ C."/>
            <person name="Gilmore M."/>
            <person name="Surin D."/>
            <person name="Walker B."/>
            <person name="Young S."/>
            <person name="Zeng Q."/>
            <person name="Gargeya S."/>
            <person name="Fitzgerald M."/>
            <person name="Haas B."/>
            <person name="Abouelleil A."/>
            <person name="Allen A.W."/>
            <person name="Alvarado L."/>
            <person name="Arachchi H.M."/>
            <person name="Berlin A.M."/>
            <person name="Chapman S.B."/>
            <person name="Gainer-Dewar J."/>
            <person name="Goldberg J."/>
            <person name="Griggs A."/>
            <person name="Gujja S."/>
            <person name="Hansen M."/>
            <person name="Howarth C."/>
            <person name="Imamovic A."/>
            <person name="Ireland A."/>
            <person name="Larimer J."/>
            <person name="McCowan C."/>
            <person name="Murphy C."/>
            <person name="Pearson M."/>
            <person name="Poon T.W."/>
            <person name="Priest M."/>
            <person name="Roberts A."/>
            <person name="Saif S."/>
            <person name="Shea T."/>
            <person name="Sisk P."/>
            <person name="Sykes S."/>
            <person name="Wortman J."/>
            <person name="Nusbaum C."/>
            <person name="Birren B."/>
        </authorList>
    </citation>
    <scope>NUCLEOTIDE SEQUENCE [LARGE SCALE GENOMIC DNA]</scope>
    <source>
        <strain evidence="2 3">ATCC 49903</strain>
    </source>
</reference>
<evidence type="ECO:0000313" key="3">
    <source>
        <dbReference type="Proteomes" id="UP000015961"/>
    </source>
</evidence>
<dbReference type="EMBL" id="ASWO01000001">
    <property type="protein sequence ID" value="EOT87214.1"/>
    <property type="molecule type" value="Genomic_DNA"/>
</dbReference>
<gene>
    <name evidence="2" type="ORF">I573_00270</name>
</gene>
<organism evidence="2 3">
    <name type="scientific">Enterococcus sulfureus ATCC 49903</name>
    <dbReference type="NCBI Taxonomy" id="1140003"/>
    <lineage>
        <taxon>Bacteria</taxon>
        <taxon>Bacillati</taxon>
        <taxon>Bacillota</taxon>
        <taxon>Bacilli</taxon>
        <taxon>Lactobacillales</taxon>
        <taxon>Enterococcaceae</taxon>
        <taxon>Enterococcus</taxon>
    </lineage>
</organism>
<evidence type="ECO:0000313" key="2">
    <source>
        <dbReference type="EMBL" id="EOT87214.1"/>
    </source>
</evidence>
<dbReference type="AlphaFoldDB" id="S0KXM7"/>
<feature type="transmembrane region" description="Helical" evidence="1">
    <location>
        <begin position="133"/>
        <end position="151"/>
    </location>
</feature>
<dbReference type="RefSeq" id="WP_016184766.1">
    <property type="nucleotide sequence ID" value="NZ_ASWO01000001.1"/>
</dbReference>
<name>S0KXM7_9ENTE</name>
<keyword evidence="1" id="KW-1133">Transmembrane helix</keyword>
<feature type="transmembrane region" description="Helical" evidence="1">
    <location>
        <begin position="27"/>
        <end position="58"/>
    </location>
</feature>
<feature type="transmembrane region" description="Helical" evidence="1">
    <location>
        <begin position="64"/>
        <end position="91"/>
    </location>
</feature>
<proteinExistence type="predicted"/>
<comment type="caution">
    <text evidence="2">The sequence shown here is derived from an EMBL/GenBank/DDBJ whole genome shotgun (WGS) entry which is preliminary data.</text>
</comment>
<sequence>MQQLIKQLRTRFKTPQTKQEVRTSASYWCLFGLFTLLCLTSLWGKLVVILAFLAIAALVNGPVLFVFGLIYTALFSLFPPLAFLFSLILLIRECFFFVRNWRFGIFATYFYVMPFLFTWLLHQSTYPASVTKWSLLLISLGLFYGLSELVYTRSKNSLGLLWSVISLPYDTVLFVIPKRFSTRFSRQKHLSPVRKHFK</sequence>
<dbReference type="eggNOG" id="ENOG5030675">
    <property type="taxonomic scope" value="Bacteria"/>
</dbReference>
<dbReference type="OrthoDB" id="2194635at2"/>
<keyword evidence="1" id="KW-0812">Transmembrane</keyword>
<dbReference type="STRING" id="1140003.OMY_00275"/>
<protein>
    <submittedName>
        <fullName evidence="2">Uncharacterized protein</fullName>
    </submittedName>
</protein>